<sequence length="197" mass="22927">MNYLLTVTSKPLYPLCFDTKNSVNGSDIANGNYIYGYNQEPLIYNDTNNSNISFEKLLTYDVIKTVGGGLLVSEKLKKIIIENFLDDIQLFDTFFLYKGKECTSYNAINIHNKMECYDLEQCIYTNDTIDEDDEYDFLKVQIKTAPLEEYGVIHNIVRNSFDNEIIVSDFFVKKIRESKINSIKFLSNKDLLKYELF</sequence>
<dbReference type="RefSeq" id="WP_117742679.1">
    <property type="nucleotide sequence ID" value="NZ_QSSV01000050.1"/>
</dbReference>
<evidence type="ECO:0000313" key="2">
    <source>
        <dbReference type="EMBL" id="RGM08178.1"/>
    </source>
</evidence>
<dbReference type="EMBL" id="QSSV01000050">
    <property type="protein sequence ID" value="RGM08178.1"/>
    <property type="molecule type" value="Genomic_DNA"/>
</dbReference>
<feature type="domain" description="Immunity MXAN-0049 protein" evidence="1">
    <location>
        <begin position="59"/>
        <end position="187"/>
    </location>
</feature>
<dbReference type="Pfam" id="PF07791">
    <property type="entry name" value="Imm11"/>
    <property type="match status" value="1"/>
</dbReference>
<evidence type="ECO:0000259" key="1">
    <source>
        <dbReference type="Pfam" id="PF07791"/>
    </source>
</evidence>
<dbReference type="Proteomes" id="UP000261223">
    <property type="component" value="Unassembled WGS sequence"/>
</dbReference>
<name>A0A3E4UFP7_BACSE</name>
<evidence type="ECO:0000313" key="3">
    <source>
        <dbReference type="Proteomes" id="UP000261223"/>
    </source>
</evidence>
<protein>
    <recommendedName>
        <fullName evidence="1">Immunity MXAN-0049 protein domain-containing protein</fullName>
    </recommendedName>
</protein>
<proteinExistence type="predicted"/>
<dbReference type="InterPro" id="IPR012433">
    <property type="entry name" value="Imm11"/>
</dbReference>
<comment type="caution">
    <text evidence="2">The sequence shown here is derived from an EMBL/GenBank/DDBJ whole genome shotgun (WGS) entry which is preliminary data.</text>
</comment>
<gene>
    <name evidence="2" type="ORF">DXC34_18425</name>
</gene>
<reference evidence="2 3" key="1">
    <citation type="submission" date="2018-08" db="EMBL/GenBank/DDBJ databases">
        <title>A genome reference for cultivated species of the human gut microbiota.</title>
        <authorList>
            <person name="Zou Y."/>
            <person name="Xue W."/>
            <person name="Luo G."/>
        </authorList>
    </citation>
    <scope>NUCLEOTIDE SEQUENCE [LARGE SCALE GENOMIC DNA]</scope>
    <source>
        <strain evidence="2 3">TF03-6</strain>
    </source>
</reference>
<organism evidence="2 3">
    <name type="scientific">Bacteroides stercoris</name>
    <dbReference type="NCBI Taxonomy" id="46506"/>
    <lineage>
        <taxon>Bacteria</taxon>
        <taxon>Pseudomonadati</taxon>
        <taxon>Bacteroidota</taxon>
        <taxon>Bacteroidia</taxon>
        <taxon>Bacteroidales</taxon>
        <taxon>Bacteroidaceae</taxon>
        <taxon>Bacteroides</taxon>
    </lineage>
</organism>
<dbReference type="AlphaFoldDB" id="A0A3E4UFP7"/>
<accession>A0A3E4UFP7</accession>